<dbReference type="PANTHER" id="PTHR19306:SF6">
    <property type="entry name" value="STRUCTURAL MAINTENANCE OF CHROMOSOMES PROTEIN 6"/>
    <property type="match status" value="1"/>
</dbReference>
<keyword evidence="7" id="KW-0067">ATP-binding</keyword>
<keyword evidence="10" id="KW-0234">DNA repair</keyword>
<dbReference type="GO" id="GO:0003697">
    <property type="term" value="F:single-stranded DNA binding"/>
    <property type="evidence" value="ECO:0007669"/>
    <property type="project" value="TreeGrafter"/>
</dbReference>
<evidence type="ECO:0000256" key="3">
    <source>
        <dbReference type="ARBA" id="ARBA00006793"/>
    </source>
</evidence>
<dbReference type="GO" id="GO:0005524">
    <property type="term" value="F:ATP binding"/>
    <property type="evidence" value="ECO:0007669"/>
    <property type="project" value="UniProtKB-KW"/>
</dbReference>
<dbReference type="GO" id="GO:0003684">
    <property type="term" value="F:damaged DNA binding"/>
    <property type="evidence" value="ECO:0007669"/>
    <property type="project" value="TreeGrafter"/>
</dbReference>
<evidence type="ECO:0000256" key="11">
    <source>
        <dbReference type="ARBA" id="ARBA00023242"/>
    </source>
</evidence>
<organism evidence="14">
    <name type="scientific">Enterobius vermicularis</name>
    <name type="common">Human pinworm</name>
    <dbReference type="NCBI Taxonomy" id="51028"/>
    <lineage>
        <taxon>Eukaryota</taxon>
        <taxon>Metazoa</taxon>
        <taxon>Ecdysozoa</taxon>
        <taxon>Nematoda</taxon>
        <taxon>Chromadorea</taxon>
        <taxon>Rhabditida</taxon>
        <taxon>Spirurina</taxon>
        <taxon>Oxyuridomorpha</taxon>
        <taxon>Oxyuroidea</taxon>
        <taxon>Oxyuridae</taxon>
        <taxon>Enterobius</taxon>
    </lineage>
</organism>
<evidence type="ECO:0000313" key="14">
    <source>
        <dbReference type="WBParaSite" id="EVEC_0000962001-mRNA-1"/>
    </source>
</evidence>
<evidence type="ECO:0000256" key="9">
    <source>
        <dbReference type="ARBA" id="ARBA00023172"/>
    </source>
</evidence>
<evidence type="ECO:0000256" key="6">
    <source>
        <dbReference type="ARBA" id="ARBA00022763"/>
    </source>
</evidence>
<keyword evidence="4" id="KW-0158">Chromosome</keyword>
<evidence type="ECO:0000256" key="8">
    <source>
        <dbReference type="ARBA" id="ARBA00023054"/>
    </source>
</evidence>
<dbReference type="Proteomes" id="UP000274131">
    <property type="component" value="Unassembled WGS sequence"/>
</dbReference>
<comment type="subcellular location">
    <subcellularLocation>
        <location evidence="2">Chromosome</location>
    </subcellularLocation>
    <subcellularLocation>
        <location evidence="1">Nucleus</location>
    </subcellularLocation>
</comment>
<keyword evidence="13" id="KW-1185">Reference proteome</keyword>
<dbReference type="STRING" id="51028.A0A158QBG2"/>
<dbReference type="SUPFAM" id="SSF52540">
    <property type="entry name" value="P-loop containing nucleoside triphosphate hydrolases"/>
    <property type="match status" value="1"/>
</dbReference>
<keyword evidence="6" id="KW-0227">DNA damage</keyword>
<evidence type="ECO:0000256" key="1">
    <source>
        <dbReference type="ARBA" id="ARBA00004123"/>
    </source>
</evidence>
<dbReference type="PANTHER" id="PTHR19306">
    <property type="entry name" value="STRUCTURAL MAINTENANCE OF CHROMOSOMES 5,6 SMC5, SMC6"/>
    <property type="match status" value="1"/>
</dbReference>
<keyword evidence="5" id="KW-0547">Nucleotide-binding</keyword>
<evidence type="ECO:0000256" key="5">
    <source>
        <dbReference type="ARBA" id="ARBA00022741"/>
    </source>
</evidence>
<evidence type="ECO:0000313" key="12">
    <source>
        <dbReference type="EMBL" id="VDD94279.1"/>
    </source>
</evidence>
<dbReference type="EMBL" id="UXUI01009763">
    <property type="protein sequence ID" value="VDD94279.1"/>
    <property type="molecule type" value="Genomic_DNA"/>
</dbReference>
<reference evidence="12 13" key="2">
    <citation type="submission" date="2018-10" db="EMBL/GenBank/DDBJ databases">
        <authorList>
            <consortium name="Pathogen Informatics"/>
        </authorList>
    </citation>
    <scope>NUCLEOTIDE SEQUENCE [LARGE SCALE GENOMIC DNA]</scope>
</reference>
<dbReference type="GO" id="GO:0005634">
    <property type="term" value="C:nucleus"/>
    <property type="evidence" value="ECO:0007669"/>
    <property type="project" value="UniProtKB-SubCell"/>
</dbReference>
<name>A0A158QBG2_ENTVE</name>
<keyword evidence="9" id="KW-0233">DNA recombination</keyword>
<sequence length="101" mass="11854">MTLSNFFVYFHFTGLSGGERTYTLACFIMALWEIMESPFRCMDEFDVFLDLSNRKLVMELLIELATQQYPYNQFIFFTPQGVKELGQKKGVQLFELPSAKR</sequence>
<comment type="similarity">
    <text evidence="3">Belongs to the SMC family. SMC6 subfamily.</text>
</comment>
<accession>A0A158QBG2</accession>
<evidence type="ECO:0000256" key="7">
    <source>
        <dbReference type="ARBA" id="ARBA00022840"/>
    </source>
</evidence>
<evidence type="ECO:0000256" key="2">
    <source>
        <dbReference type="ARBA" id="ARBA00004286"/>
    </source>
</evidence>
<dbReference type="AlphaFoldDB" id="A0A158QBG2"/>
<evidence type="ECO:0000256" key="4">
    <source>
        <dbReference type="ARBA" id="ARBA00022454"/>
    </source>
</evidence>
<evidence type="ECO:0000313" key="13">
    <source>
        <dbReference type="Proteomes" id="UP000274131"/>
    </source>
</evidence>
<dbReference type="GO" id="GO:0035861">
    <property type="term" value="C:site of double-strand break"/>
    <property type="evidence" value="ECO:0007669"/>
    <property type="project" value="TreeGrafter"/>
</dbReference>
<keyword evidence="11" id="KW-0539">Nucleus</keyword>
<proteinExistence type="inferred from homology"/>
<gene>
    <name evidence="12" type="ORF">EVEC_LOCUS9030</name>
</gene>
<dbReference type="OrthoDB" id="10072614at2759"/>
<dbReference type="InterPro" id="IPR027417">
    <property type="entry name" value="P-loop_NTPase"/>
</dbReference>
<protein>
    <submittedName>
        <fullName evidence="14">SMC_N domain-containing protein</fullName>
    </submittedName>
</protein>
<reference evidence="14" key="1">
    <citation type="submission" date="2016-04" db="UniProtKB">
        <authorList>
            <consortium name="WormBaseParasite"/>
        </authorList>
    </citation>
    <scope>IDENTIFICATION</scope>
</reference>
<dbReference type="Gene3D" id="3.40.50.300">
    <property type="entry name" value="P-loop containing nucleotide triphosphate hydrolases"/>
    <property type="match status" value="1"/>
</dbReference>
<keyword evidence="8" id="KW-0175">Coiled coil</keyword>
<dbReference type="GO" id="GO:0030915">
    <property type="term" value="C:Smc5-Smc6 complex"/>
    <property type="evidence" value="ECO:0007669"/>
    <property type="project" value="TreeGrafter"/>
</dbReference>
<dbReference type="WBParaSite" id="EVEC_0000962001-mRNA-1">
    <property type="protein sequence ID" value="EVEC_0000962001-mRNA-1"/>
    <property type="gene ID" value="EVEC_0000962001"/>
</dbReference>
<evidence type="ECO:0000256" key="10">
    <source>
        <dbReference type="ARBA" id="ARBA00023204"/>
    </source>
</evidence>
<dbReference type="GO" id="GO:0000724">
    <property type="term" value="P:double-strand break repair via homologous recombination"/>
    <property type="evidence" value="ECO:0007669"/>
    <property type="project" value="TreeGrafter"/>
</dbReference>